<comment type="pathway">
    <text evidence="2 8">One-carbon metabolism; tetrahydrofolate interconversion.</text>
</comment>
<keyword evidence="4 8" id="KW-0285">Flavoprotein</keyword>
<accession>A0ABN3BTP3</accession>
<keyword evidence="5 8" id="KW-0274">FAD</keyword>
<comment type="catalytic activity">
    <reaction evidence="7">
        <text>(6S)-5-methyl-5,6,7,8-tetrahydrofolate + NAD(+) = (6R)-5,10-methylene-5,6,7,8-tetrahydrofolate + NADH + H(+)</text>
        <dbReference type="Rhea" id="RHEA:19821"/>
        <dbReference type="ChEBI" id="CHEBI:15378"/>
        <dbReference type="ChEBI" id="CHEBI:15636"/>
        <dbReference type="ChEBI" id="CHEBI:18608"/>
        <dbReference type="ChEBI" id="CHEBI:57540"/>
        <dbReference type="ChEBI" id="CHEBI:57945"/>
        <dbReference type="EC" id="1.5.1.54"/>
    </reaction>
    <physiologicalReaction direction="right-to-left" evidence="7">
        <dbReference type="Rhea" id="RHEA:19823"/>
    </physiologicalReaction>
</comment>
<dbReference type="Proteomes" id="UP001500432">
    <property type="component" value="Unassembled WGS sequence"/>
</dbReference>
<evidence type="ECO:0000256" key="6">
    <source>
        <dbReference type="ARBA" id="ARBA00023002"/>
    </source>
</evidence>
<gene>
    <name evidence="9" type="ORF">GCM10009849_19080</name>
</gene>
<dbReference type="PANTHER" id="PTHR45754">
    <property type="entry name" value="METHYLENETETRAHYDROFOLATE REDUCTASE"/>
    <property type="match status" value="1"/>
</dbReference>
<evidence type="ECO:0000256" key="7">
    <source>
        <dbReference type="ARBA" id="ARBA00048628"/>
    </source>
</evidence>
<organism evidence="9 10">
    <name type="scientific">Sinomonas flava</name>
    <dbReference type="NCBI Taxonomy" id="496857"/>
    <lineage>
        <taxon>Bacteria</taxon>
        <taxon>Bacillati</taxon>
        <taxon>Actinomycetota</taxon>
        <taxon>Actinomycetes</taxon>
        <taxon>Micrococcales</taxon>
        <taxon>Micrococcaceae</taxon>
        <taxon>Sinomonas</taxon>
    </lineage>
</organism>
<dbReference type="InterPro" id="IPR029041">
    <property type="entry name" value="FAD-linked_oxidoreductase-like"/>
</dbReference>
<keyword evidence="6 8" id="KW-0560">Oxidoreductase</keyword>
<dbReference type="EMBL" id="BAAAQW010000005">
    <property type="protein sequence ID" value="GAA2200067.1"/>
    <property type="molecule type" value="Genomic_DNA"/>
</dbReference>
<keyword evidence="10" id="KW-1185">Reference proteome</keyword>
<evidence type="ECO:0000313" key="10">
    <source>
        <dbReference type="Proteomes" id="UP001500432"/>
    </source>
</evidence>
<evidence type="ECO:0000313" key="9">
    <source>
        <dbReference type="EMBL" id="GAA2200067.1"/>
    </source>
</evidence>
<name>A0ABN3BTP3_9MICC</name>
<dbReference type="SUPFAM" id="SSF51730">
    <property type="entry name" value="FAD-linked oxidoreductase"/>
    <property type="match status" value="1"/>
</dbReference>
<evidence type="ECO:0000256" key="3">
    <source>
        <dbReference type="ARBA" id="ARBA00006743"/>
    </source>
</evidence>
<comment type="cofactor">
    <cofactor evidence="1 8">
        <name>FAD</name>
        <dbReference type="ChEBI" id="CHEBI:57692"/>
    </cofactor>
</comment>
<dbReference type="PANTHER" id="PTHR45754:SF3">
    <property type="entry name" value="METHYLENETETRAHYDROFOLATE REDUCTASE (NADPH)"/>
    <property type="match status" value="1"/>
</dbReference>
<evidence type="ECO:0000256" key="8">
    <source>
        <dbReference type="RuleBase" id="RU003862"/>
    </source>
</evidence>
<reference evidence="9 10" key="1">
    <citation type="journal article" date="2019" name="Int. J. Syst. Evol. Microbiol.">
        <title>The Global Catalogue of Microorganisms (GCM) 10K type strain sequencing project: providing services to taxonomists for standard genome sequencing and annotation.</title>
        <authorList>
            <consortium name="The Broad Institute Genomics Platform"/>
            <consortium name="The Broad Institute Genome Sequencing Center for Infectious Disease"/>
            <person name="Wu L."/>
            <person name="Ma J."/>
        </authorList>
    </citation>
    <scope>NUCLEOTIDE SEQUENCE [LARGE SCALE GENOMIC DNA]</scope>
    <source>
        <strain evidence="9 10">JCM 16034</strain>
    </source>
</reference>
<dbReference type="InterPro" id="IPR003171">
    <property type="entry name" value="Mehydrof_redctse-like"/>
</dbReference>
<comment type="caution">
    <text evidence="9">The sequence shown here is derived from an EMBL/GenBank/DDBJ whole genome shotgun (WGS) entry which is preliminary data.</text>
</comment>
<sequence length="302" mass="31889">MSRTAPARNRSASLQLVNGFSLEMTGKDVPALLEAKDRIPEGTRINVTFLGNEDLEMRVAAAKAVRDSGFVPVPHVSARRLASQAQLEEFLGRLQEVGASEHIFAVGGDPATPEGPYEDSLSVIESGILPRYGVKEVGIGGYPEGHPDIPKPVLASALEDKAAALKQQGLGAVVITQFAFDIDPVVAWIDAVRSRGIDAPVRVGTPGPAGIKRLLGFARRFGVGANAMIVKKYGFSLTNLMGDAGPDRFVDDLAAALAAPRQGGPAQESEAERLSGVGLHFYTFGGLGATADWVRSFTAERS</sequence>
<proteinExistence type="inferred from homology"/>
<protein>
    <recommendedName>
        <fullName evidence="8">Methylenetetrahydrofolate reductase</fullName>
    </recommendedName>
</protein>
<dbReference type="Pfam" id="PF02219">
    <property type="entry name" value="MTHFR"/>
    <property type="match status" value="1"/>
</dbReference>
<evidence type="ECO:0000256" key="2">
    <source>
        <dbReference type="ARBA" id="ARBA00004777"/>
    </source>
</evidence>
<dbReference type="Gene3D" id="3.20.20.220">
    <property type="match status" value="1"/>
</dbReference>
<evidence type="ECO:0000256" key="1">
    <source>
        <dbReference type="ARBA" id="ARBA00001974"/>
    </source>
</evidence>
<comment type="similarity">
    <text evidence="3 8">Belongs to the methylenetetrahydrofolate reductase family.</text>
</comment>
<evidence type="ECO:0000256" key="5">
    <source>
        <dbReference type="ARBA" id="ARBA00022827"/>
    </source>
</evidence>
<evidence type="ECO:0000256" key="4">
    <source>
        <dbReference type="ARBA" id="ARBA00022630"/>
    </source>
</evidence>